<accession>A0A6C0KDW3</accession>
<dbReference type="AlphaFoldDB" id="A0A6C0KDW3"/>
<dbReference type="EMBL" id="MN740840">
    <property type="protein sequence ID" value="QHU14414.1"/>
    <property type="molecule type" value="Genomic_DNA"/>
</dbReference>
<evidence type="ECO:0000313" key="1">
    <source>
        <dbReference type="EMBL" id="QHU14414.1"/>
    </source>
</evidence>
<organism evidence="1">
    <name type="scientific">viral metagenome</name>
    <dbReference type="NCBI Taxonomy" id="1070528"/>
    <lineage>
        <taxon>unclassified sequences</taxon>
        <taxon>metagenomes</taxon>
        <taxon>organismal metagenomes</taxon>
    </lineage>
</organism>
<proteinExistence type="predicted"/>
<sequence length="134" mass="15355">MGRIPSIVKGKHIVIKENLRLIHGTYNGLIDELYSGPVLDIEIIVTPTGGEAGMSEVIRSSMEDNSPMYALSFHEIISPDTILYPIWNFYLRTTTFTILFNPNNSSEFQSMIEKEVNSEFRTKDRLYLHELTLE</sequence>
<name>A0A6C0KDW3_9ZZZZ</name>
<reference evidence="1" key="1">
    <citation type="journal article" date="2020" name="Nature">
        <title>Giant virus diversity and host interactions through global metagenomics.</title>
        <authorList>
            <person name="Schulz F."/>
            <person name="Roux S."/>
            <person name="Paez-Espino D."/>
            <person name="Jungbluth S."/>
            <person name="Walsh D.A."/>
            <person name="Denef V.J."/>
            <person name="McMahon K.D."/>
            <person name="Konstantinidis K.T."/>
            <person name="Eloe-Fadrosh E.A."/>
            <person name="Kyrpides N.C."/>
            <person name="Woyke T."/>
        </authorList>
    </citation>
    <scope>NUCLEOTIDE SEQUENCE</scope>
    <source>
        <strain evidence="1">GVMAG-S-1102113-118</strain>
    </source>
</reference>
<protein>
    <submittedName>
        <fullName evidence="1">Uncharacterized protein</fullName>
    </submittedName>
</protein>